<feature type="region of interest" description="Disordered" evidence="1">
    <location>
        <begin position="635"/>
        <end position="691"/>
    </location>
</feature>
<feature type="compositionally biased region" description="Polar residues" evidence="1">
    <location>
        <begin position="148"/>
        <end position="160"/>
    </location>
</feature>
<feature type="compositionally biased region" description="Low complexity" evidence="1">
    <location>
        <begin position="635"/>
        <end position="676"/>
    </location>
</feature>
<sequence length="813" mass="85237">MHATLSGPVYPPEEGRSRSRPDRDLKIQRATLNSTISGQPTAHPPGGILNSHPLNQPPNITLNERLRNEINICRGDESSALYVSVKNSHGTISPLPPALSPASLSPANSSNFNSSRASPAPPVIADEDELRPSLPYVSAHPNRPTAPPNLTSSVDGPSKSTDYDPFEKRTRIQTQSSSCTSESTSSSTSTSSSCEDVPLRPSRTNGIPILEKMSVSLIAPKVEPAKITPTMPSPAQNSPAAILIDSSMCSIATKVPAVCSPTKEAASTDIRALHSVGAKTEVKVELSAEPSAAASQATAKKRRPPTKRKRAAAKRWKHDSESDFEFDVRLGPRRARNAVNLVKSVKEKAKSRTSRNAKGKTDSKLPSVAELASRRRYLESPFFCLCQSSSSSEAVGVPGGSGEATKDVLGDLPSSMPAHVVNPALKDCSSTFYSLGDPRVTSLCPLLQEQNAGKVGVGNKNALCSGGACLARDRTTISELQSFFANSFYKPTLRPNVRDTRLPATYSDSACGAWCCVFCGEDPDFLLMGPLYGPYFLAEPTASKLLAQQTGDSPQQSAALSALPPDLVITCTSPRKPSGGNSEVVSSAVTRSSAAAAAANPTRPVVAANTGGLRLVIKALSPTLTGSVVVSSVKSCNSGGGSSSSNSSVAGRGRKSGASSGRRGSSGSKRAKSAAQPPAPSSPPPPPSAPARLRIGLGGEVWFHFECVLWASGTSIHGDGNIGGLEDVVSMALEAVSAYIFFPPSMALVRLSRSNGHFSTSVGTLCCTYSAKPFGTSSPLRTGTRVLLRSSRCTQLADTINYAWLSLFSTSVF</sequence>
<feature type="region of interest" description="Disordered" evidence="1">
    <location>
        <begin position="1"/>
        <end position="56"/>
    </location>
</feature>
<dbReference type="EMBL" id="UYSU01033805">
    <property type="protein sequence ID" value="VDL93070.1"/>
    <property type="molecule type" value="Genomic_DNA"/>
</dbReference>
<gene>
    <name evidence="2" type="ORF">SSLN_LOCUS6685</name>
</gene>
<evidence type="ECO:0000256" key="1">
    <source>
        <dbReference type="SAM" id="MobiDB-lite"/>
    </source>
</evidence>
<feature type="compositionally biased region" description="Low complexity" evidence="1">
    <location>
        <begin position="102"/>
        <end position="118"/>
    </location>
</feature>
<feature type="compositionally biased region" description="Basic and acidic residues" evidence="1">
    <location>
        <begin position="13"/>
        <end position="27"/>
    </location>
</feature>
<name>A0A183SR37_SCHSO</name>
<dbReference type="AlphaFoldDB" id="A0A183SR37"/>
<accession>A0A183SR37</accession>
<organism evidence="4">
    <name type="scientific">Schistocephalus solidus</name>
    <name type="common">Tapeworm</name>
    <dbReference type="NCBI Taxonomy" id="70667"/>
    <lineage>
        <taxon>Eukaryota</taxon>
        <taxon>Metazoa</taxon>
        <taxon>Spiralia</taxon>
        <taxon>Lophotrochozoa</taxon>
        <taxon>Platyhelminthes</taxon>
        <taxon>Cestoda</taxon>
        <taxon>Eucestoda</taxon>
        <taxon>Diphyllobothriidea</taxon>
        <taxon>Diphyllobothriidae</taxon>
        <taxon>Schistocephalus</taxon>
    </lineage>
</organism>
<dbReference type="STRING" id="70667.A0A183SR37"/>
<keyword evidence="3" id="KW-1185">Reference proteome</keyword>
<evidence type="ECO:0000313" key="2">
    <source>
        <dbReference type="EMBL" id="VDL93070.1"/>
    </source>
</evidence>
<feature type="compositionally biased region" description="Polar residues" evidence="1">
    <location>
        <begin position="30"/>
        <end position="40"/>
    </location>
</feature>
<evidence type="ECO:0000313" key="3">
    <source>
        <dbReference type="Proteomes" id="UP000275846"/>
    </source>
</evidence>
<feature type="region of interest" description="Disordered" evidence="1">
    <location>
        <begin position="345"/>
        <end position="366"/>
    </location>
</feature>
<feature type="region of interest" description="Disordered" evidence="1">
    <location>
        <begin position="102"/>
        <end position="205"/>
    </location>
</feature>
<feature type="compositionally biased region" description="Basic and acidic residues" evidence="1">
    <location>
        <begin position="161"/>
        <end position="170"/>
    </location>
</feature>
<reference evidence="2 3" key="2">
    <citation type="submission" date="2018-11" db="EMBL/GenBank/DDBJ databases">
        <authorList>
            <consortium name="Pathogen Informatics"/>
        </authorList>
    </citation>
    <scope>NUCLEOTIDE SEQUENCE [LARGE SCALE GENOMIC DNA]</scope>
    <source>
        <strain evidence="2 3">NST_G2</strain>
    </source>
</reference>
<dbReference type="OrthoDB" id="10029243at2759"/>
<feature type="compositionally biased region" description="Low complexity" evidence="1">
    <location>
        <begin position="287"/>
        <end position="298"/>
    </location>
</feature>
<protein>
    <submittedName>
        <fullName evidence="4">Histone-lysine N-methyltransferase ASH1L</fullName>
    </submittedName>
</protein>
<feature type="compositionally biased region" description="Pro residues" evidence="1">
    <location>
        <begin position="677"/>
        <end position="689"/>
    </location>
</feature>
<proteinExistence type="predicted"/>
<feature type="compositionally biased region" description="Low complexity" evidence="1">
    <location>
        <begin position="173"/>
        <end position="195"/>
    </location>
</feature>
<feature type="region of interest" description="Disordered" evidence="1">
    <location>
        <begin position="286"/>
        <end position="316"/>
    </location>
</feature>
<reference evidence="4" key="1">
    <citation type="submission" date="2016-06" db="UniProtKB">
        <authorList>
            <consortium name="WormBaseParasite"/>
        </authorList>
    </citation>
    <scope>IDENTIFICATION</scope>
</reference>
<dbReference type="Proteomes" id="UP000275846">
    <property type="component" value="Unassembled WGS sequence"/>
</dbReference>
<evidence type="ECO:0000313" key="4">
    <source>
        <dbReference type="WBParaSite" id="SSLN_0000689701-mRNA-1"/>
    </source>
</evidence>
<dbReference type="WBParaSite" id="SSLN_0000689701-mRNA-1">
    <property type="protein sequence ID" value="SSLN_0000689701-mRNA-1"/>
    <property type="gene ID" value="SSLN_0000689701"/>
</dbReference>
<feature type="compositionally biased region" description="Basic residues" evidence="1">
    <location>
        <begin position="299"/>
        <end position="316"/>
    </location>
</feature>